<accession>A0A066ZQM8</accession>
<organism evidence="3 4">
    <name type="scientific">Hydrogenovibrio marinus</name>
    <dbReference type="NCBI Taxonomy" id="28885"/>
    <lineage>
        <taxon>Bacteria</taxon>
        <taxon>Pseudomonadati</taxon>
        <taxon>Pseudomonadota</taxon>
        <taxon>Gammaproteobacteria</taxon>
        <taxon>Thiotrichales</taxon>
        <taxon>Piscirickettsiaceae</taxon>
        <taxon>Hydrogenovibrio</taxon>
    </lineage>
</organism>
<keyword evidence="4" id="KW-1185">Reference proteome</keyword>
<dbReference type="InterPro" id="IPR036380">
    <property type="entry name" value="Isochorismatase-like_sf"/>
</dbReference>
<evidence type="ECO:0000313" key="3">
    <source>
        <dbReference type="EMBL" id="KDN96108.1"/>
    </source>
</evidence>
<comment type="caution">
    <text evidence="3">The sequence shown here is derived from an EMBL/GenBank/DDBJ whole genome shotgun (WGS) entry which is preliminary data.</text>
</comment>
<name>A0A066ZQM8_HYDMR</name>
<dbReference type="AlphaFoldDB" id="A0A066ZQM8"/>
<proteinExistence type="predicted"/>
<dbReference type="Proteomes" id="UP000027341">
    <property type="component" value="Unassembled WGS sequence"/>
</dbReference>
<protein>
    <submittedName>
        <fullName evidence="3">Hydrolase</fullName>
    </submittedName>
</protein>
<dbReference type="PANTHER" id="PTHR43540:SF7">
    <property type="entry name" value="ISOCHORISMATASE FAMILY PROTEIN YECD"/>
    <property type="match status" value="1"/>
</dbReference>
<keyword evidence="1 3" id="KW-0378">Hydrolase</keyword>
<dbReference type="STRING" id="28885.EI16_07415"/>
<evidence type="ECO:0000256" key="1">
    <source>
        <dbReference type="ARBA" id="ARBA00022801"/>
    </source>
</evidence>
<dbReference type="EMBL" id="JMIU01000001">
    <property type="protein sequence ID" value="KDN96108.1"/>
    <property type="molecule type" value="Genomic_DNA"/>
</dbReference>
<dbReference type="CDD" id="cd00431">
    <property type="entry name" value="cysteine_hydrolases"/>
    <property type="match status" value="1"/>
</dbReference>
<dbReference type="RefSeq" id="WP_029911559.1">
    <property type="nucleotide sequence ID" value="NZ_AP020335.1"/>
</dbReference>
<dbReference type="Gene3D" id="3.40.50.850">
    <property type="entry name" value="Isochorismatase-like"/>
    <property type="match status" value="1"/>
</dbReference>
<dbReference type="InterPro" id="IPR000868">
    <property type="entry name" value="Isochorismatase-like_dom"/>
</dbReference>
<feature type="domain" description="Isochorismatase-like" evidence="2">
    <location>
        <begin position="9"/>
        <end position="187"/>
    </location>
</feature>
<sequence length="196" mass="21506">MITELDKHSALVLIDLQQGILQMASKTPPQPGMSSVAEALEKASALISAFRKNELPIVIVNVNSYGQSWTKTRKDSPLSGTQPPNEDYLKIVDDIETLENDIFITKHSWSAFFNTELHEVLQQRKVTNIVLGGVATSIGVEGTARDASVLGYNLSFAIDAMSDFTLEAHQHTVTRIFPRIGEVGMTQEIIGKLPAQ</sequence>
<gene>
    <name evidence="3" type="ORF">EI16_07415</name>
</gene>
<dbReference type="SUPFAM" id="SSF52499">
    <property type="entry name" value="Isochorismatase-like hydrolases"/>
    <property type="match status" value="1"/>
</dbReference>
<dbReference type="GO" id="GO:0016787">
    <property type="term" value="F:hydrolase activity"/>
    <property type="evidence" value="ECO:0007669"/>
    <property type="project" value="UniProtKB-KW"/>
</dbReference>
<evidence type="ECO:0000259" key="2">
    <source>
        <dbReference type="Pfam" id="PF00857"/>
    </source>
</evidence>
<dbReference type="Pfam" id="PF00857">
    <property type="entry name" value="Isochorismatase"/>
    <property type="match status" value="1"/>
</dbReference>
<dbReference type="InterPro" id="IPR050272">
    <property type="entry name" value="Isochorismatase-like_hydrls"/>
</dbReference>
<dbReference type="PANTHER" id="PTHR43540">
    <property type="entry name" value="PEROXYUREIDOACRYLATE/UREIDOACRYLATE AMIDOHYDROLASE-RELATED"/>
    <property type="match status" value="1"/>
</dbReference>
<reference evidence="3 4" key="1">
    <citation type="submission" date="2014-04" db="EMBL/GenBank/DDBJ databases">
        <title>Draft genome sequence of Hydrogenovibrio marinus MH-110, a model organism for aerobic H2 metabolism.</title>
        <authorList>
            <person name="Cha H.J."/>
            <person name="Jo B.H."/>
            <person name="Hwang B.H."/>
        </authorList>
    </citation>
    <scope>NUCLEOTIDE SEQUENCE [LARGE SCALE GENOMIC DNA]</scope>
    <source>
        <strain evidence="3 4">MH-110</strain>
    </source>
</reference>
<evidence type="ECO:0000313" key="4">
    <source>
        <dbReference type="Proteomes" id="UP000027341"/>
    </source>
</evidence>